<keyword evidence="2" id="KW-0804">Transcription</keyword>
<dbReference type="Pfam" id="PF06719">
    <property type="entry name" value="AraC_N"/>
    <property type="match status" value="1"/>
</dbReference>
<protein>
    <submittedName>
        <fullName evidence="4">AraC family transcriptional regulator</fullName>
    </submittedName>
</protein>
<evidence type="ECO:0000256" key="2">
    <source>
        <dbReference type="ARBA" id="ARBA00023163"/>
    </source>
</evidence>
<dbReference type="GO" id="GO:0043565">
    <property type="term" value="F:sequence-specific DNA binding"/>
    <property type="evidence" value="ECO:0007669"/>
    <property type="project" value="InterPro"/>
</dbReference>
<dbReference type="EMBL" id="CP026377">
    <property type="protein sequence ID" value="AUX95443.1"/>
    <property type="molecule type" value="Genomic_DNA"/>
</dbReference>
<dbReference type="InterPro" id="IPR018060">
    <property type="entry name" value="HTH_AraC"/>
</dbReference>
<evidence type="ECO:0000259" key="3">
    <source>
        <dbReference type="PROSITE" id="PS01124"/>
    </source>
</evidence>
<dbReference type="InterPro" id="IPR009057">
    <property type="entry name" value="Homeodomain-like_sf"/>
</dbReference>
<dbReference type="Pfam" id="PF12833">
    <property type="entry name" value="HTH_18"/>
    <property type="match status" value="1"/>
</dbReference>
<dbReference type="SUPFAM" id="SSF46689">
    <property type="entry name" value="Homeodomain-like"/>
    <property type="match status" value="2"/>
</dbReference>
<feature type="domain" description="HTH araC/xylS-type" evidence="3">
    <location>
        <begin position="184"/>
        <end position="282"/>
    </location>
</feature>
<sequence length="302" mass="33174">MIDLITRLAPHEGYTRTRLESVRLMRADRPLGRTPVLYEPSIVIVCQGSKRGFVADREFFYDARHYLVLSVPLPFSTETIASPETPLLAISVRLNMTAIADLVLEVDRQARGEMAAPMGIVSTPLDGALADTALRLLRALTDPLDARVLGPGIVRELCFRVLTGVQGGAIRAALASHGSFGRIARALKRIHDAYAQTLDVSLLAGEVGMSIPTFHLHFKTVTGTSPVQYLKSVRLHQARLLMIRDNLTAAAAAARVGYESTSQFNREFKRTFGRTPGEEAREMKMLFALMPVAQLENIAANH</sequence>
<reference evidence="4 5" key="1">
    <citation type="submission" date="2018-01" db="EMBL/GenBank/DDBJ databases">
        <title>Complete and assembled Genome of Pantoea gaviniae DSM22758T.</title>
        <authorList>
            <person name="Stevens M.J.A."/>
            <person name="Zurfluh K."/>
            <person name="Stephan R."/>
        </authorList>
    </citation>
    <scope>NUCLEOTIDE SEQUENCE [LARGE SCALE GENOMIC DNA]</scope>
    <source>
        <strain evidence="4 5">DSM 22758</strain>
    </source>
</reference>
<proteinExistence type="predicted"/>
<gene>
    <name evidence="4" type="ORF">C2E15_10325</name>
</gene>
<accession>A0A2L0ILJ4</accession>
<dbReference type="SMART" id="SM00342">
    <property type="entry name" value="HTH_ARAC"/>
    <property type="match status" value="1"/>
</dbReference>
<dbReference type="GO" id="GO:0003700">
    <property type="term" value="F:DNA-binding transcription factor activity"/>
    <property type="evidence" value="ECO:0007669"/>
    <property type="project" value="InterPro"/>
</dbReference>
<evidence type="ECO:0000256" key="1">
    <source>
        <dbReference type="ARBA" id="ARBA00023015"/>
    </source>
</evidence>
<dbReference type="Proteomes" id="UP000238365">
    <property type="component" value="Chromosome"/>
</dbReference>
<keyword evidence="1" id="KW-0805">Transcription regulation</keyword>
<organism evidence="4 5">
    <name type="scientific">Mixta gaviniae</name>
    <dbReference type="NCBI Taxonomy" id="665914"/>
    <lineage>
        <taxon>Bacteria</taxon>
        <taxon>Pseudomonadati</taxon>
        <taxon>Pseudomonadota</taxon>
        <taxon>Gammaproteobacteria</taxon>
        <taxon>Enterobacterales</taxon>
        <taxon>Erwiniaceae</taxon>
        <taxon>Mixta</taxon>
    </lineage>
</organism>
<dbReference type="KEGG" id="pgz:C2E15_10325"/>
<dbReference type="PANTHER" id="PTHR43436">
    <property type="entry name" value="ARAC-FAMILY TRANSCRIPTIONAL REGULATOR"/>
    <property type="match status" value="1"/>
</dbReference>
<dbReference type="Gene3D" id="1.10.10.60">
    <property type="entry name" value="Homeodomain-like"/>
    <property type="match status" value="2"/>
</dbReference>
<dbReference type="PROSITE" id="PS01124">
    <property type="entry name" value="HTH_ARAC_FAMILY_2"/>
    <property type="match status" value="1"/>
</dbReference>
<dbReference type="PANTHER" id="PTHR43436:SF2">
    <property type="entry name" value="ARAC_XYLS FAMILY TRANSCRIPTIONAL REGULATOR"/>
    <property type="match status" value="1"/>
</dbReference>
<dbReference type="AlphaFoldDB" id="A0A2L0ILJ4"/>
<dbReference type="InterPro" id="IPR009594">
    <property type="entry name" value="Tscrpt_reg_HTH_AraC_N"/>
</dbReference>
<name>A0A2L0ILJ4_9GAMM</name>
<evidence type="ECO:0000313" key="4">
    <source>
        <dbReference type="EMBL" id="AUX95443.1"/>
    </source>
</evidence>
<keyword evidence="5" id="KW-1185">Reference proteome</keyword>
<evidence type="ECO:0000313" key="5">
    <source>
        <dbReference type="Proteomes" id="UP000238365"/>
    </source>
</evidence>